<dbReference type="EMBL" id="BDGG01000002">
    <property type="protein sequence ID" value="GAU92231.1"/>
    <property type="molecule type" value="Genomic_DNA"/>
</dbReference>
<keyword evidence="2" id="KW-1185">Reference proteome</keyword>
<dbReference type="Proteomes" id="UP000186922">
    <property type="component" value="Unassembled WGS sequence"/>
</dbReference>
<sequence>MSDAVGIFPRKPDIGKVATLRWLELNDRTDKSLSFVYVALTSISASSSFKNGKIRSCPRNQRNNCASSTLRGRLTAPFNGGQSSGLLLPIWIHSRLSGYSRSGVPKIQVLWICPLRQERRRGRSHCTDQRCQYRRQENPNELGFQTRTHPSSVP</sequence>
<comment type="caution">
    <text evidence="1">The sequence shown here is derived from an EMBL/GenBank/DDBJ whole genome shotgun (WGS) entry which is preliminary data.</text>
</comment>
<gene>
    <name evidence="1" type="primary">RvY_04339</name>
    <name evidence="1" type="synonym">RvY_04339.2</name>
    <name evidence="1" type="ORF">RvY_04339-2</name>
</gene>
<organism evidence="1 2">
    <name type="scientific">Ramazzottius varieornatus</name>
    <name type="common">Water bear</name>
    <name type="synonym">Tardigrade</name>
    <dbReference type="NCBI Taxonomy" id="947166"/>
    <lineage>
        <taxon>Eukaryota</taxon>
        <taxon>Metazoa</taxon>
        <taxon>Ecdysozoa</taxon>
        <taxon>Tardigrada</taxon>
        <taxon>Eutardigrada</taxon>
        <taxon>Parachela</taxon>
        <taxon>Hypsibioidea</taxon>
        <taxon>Ramazzottiidae</taxon>
        <taxon>Ramazzottius</taxon>
    </lineage>
</organism>
<evidence type="ECO:0000313" key="2">
    <source>
        <dbReference type="Proteomes" id="UP000186922"/>
    </source>
</evidence>
<protein>
    <submittedName>
        <fullName evidence="1">Uncharacterized protein</fullName>
    </submittedName>
</protein>
<name>A0A1D1US06_RAMVA</name>
<accession>A0A1D1US06</accession>
<proteinExistence type="predicted"/>
<dbReference type="AlphaFoldDB" id="A0A1D1US06"/>
<evidence type="ECO:0000313" key="1">
    <source>
        <dbReference type="EMBL" id="GAU92231.1"/>
    </source>
</evidence>
<reference evidence="1 2" key="1">
    <citation type="journal article" date="2016" name="Nat. Commun.">
        <title>Extremotolerant tardigrade genome and improved radiotolerance of human cultured cells by tardigrade-unique protein.</title>
        <authorList>
            <person name="Hashimoto T."/>
            <person name="Horikawa D.D."/>
            <person name="Saito Y."/>
            <person name="Kuwahara H."/>
            <person name="Kozuka-Hata H."/>
            <person name="Shin-I T."/>
            <person name="Minakuchi Y."/>
            <person name="Ohishi K."/>
            <person name="Motoyama A."/>
            <person name="Aizu T."/>
            <person name="Enomoto A."/>
            <person name="Kondo K."/>
            <person name="Tanaka S."/>
            <person name="Hara Y."/>
            <person name="Koshikawa S."/>
            <person name="Sagara H."/>
            <person name="Miura T."/>
            <person name="Yokobori S."/>
            <person name="Miyagawa K."/>
            <person name="Suzuki Y."/>
            <person name="Kubo T."/>
            <person name="Oyama M."/>
            <person name="Kohara Y."/>
            <person name="Fujiyama A."/>
            <person name="Arakawa K."/>
            <person name="Katayama T."/>
            <person name="Toyoda A."/>
            <person name="Kunieda T."/>
        </authorList>
    </citation>
    <scope>NUCLEOTIDE SEQUENCE [LARGE SCALE GENOMIC DNA]</scope>
    <source>
        <strain evidence="1 2">YOKOZUNA-1</strain>
    </source>
</reference>